<accession>A0A0F9KIL4</accession>
<sequence>MSVIDVREEIKKRNVFKRNKDINNLIQCYYRTRDSDDFTILGRSDEIVDRIAFKYGYKKPEWRLKNNEYKQKHKKSK</sequence>
<reference evidence="1" key="1">
    <citation type="journal article" date="2015" name="Nature">
        <title>Complex archaea that bridge the gap between prokaryotes and eukaryotes.</title>
        <authorList>
            <person name="Spang A."/>
            <person name="Saw J.H."/>
            <person name="Jorgensen S.L."/>
            <person name="Zaremba-Niedzwiedzka K."/>
            <person name="Martijn J."/>
            <person name="Lind A.E."/>
            <person name="van Eijk R."/>
            <person name="Schleper C."/>
            <person name="Guy L."/>
            <person name="Ettema T.J."/>
        </authorList>
    </citation>
    <scope>NUCLEOTIDE SEQUENCE</scope>
</reference>
<organism evidence="1">
    <name type="scientific">marine sediment metagenome</name>
    <dbReference type="NCBI Taxonomy" id="412755"/>
    <lineage>
        <taxon>unclassified sequences</taxon>
        <taxon>metagenomes</taxon>
        <taxon>ecological metagenomes</taxon>
    </lineage>
</organism>
<protein>
    <submittedName>
        <fullName evidence="1">Uncharacterized protein</fullName>
    </submittedName>
</protein>
<dbReference type="EMBL" id="LAZR01014972">
    <property type="protein sequence ID" value="KKM15160.1"/>
    <property type="molecule type" value="Genomic_DNA"/>
</dbReference>
<comment type="caution">
    <text evidence="1">The sequence shown here is derived from an EMBL/GenBank/DDBJ whole genome shotgun (WGS) entry which is preliminary data.</text>
</comment>
<dbReference type="AlphaFoldDB" id="A0A0F9KIL4"/>
<proteinExistence type="predicted"/>
<evidence type="ECO:0000313" key="1">
    <source>
        <dbReference type="EMBL" id="KKM15160.1"/>
    </source>
</evidence>
<name>A0A0F9KIL4_9ZZZZ</name>
<gene>
    <name evidence="1" type="ORF">LCGC14_1698850</name>
</gene>